<evidence type="ECO:0000256" key="1">
    <source>
        <dbReference type="SAM" id="MobiDB-lite"/>
    </source>
</evidence>
<evidence type="ECO:0000313" key="3">
    <source>
        <dbReference type="Proteomes" id="UP001375240"/>
    </source>
</evidence>
<feature type="compositionally biased region" description="Polar residues" evidence="1">
    <location>
        <begin position="473"/>
        <end position="486"/>
    </location>
</feature>
<reference evidence="2 3" key="1">
    <citation type="submission" date="2019-10" db="EMBL/GenBank/DDBJ databases">
        <authorList>
            <person name="Palmer J.M."/>
        </authorList>
    </citation>
    <scope>NUCLEOTIDE SEQUENCE [LARGE SCALE GENOMIC DNA]</scope>
    <source>
        <strain evidence="2 3">TWF696</strain>
    </source>
</reference>
<proteinExistence type="predicted"/>
<organism evidence="2 3">
    <name type="scientific">Orbilia brochopaga</name>
    <dbReference type="NCBI Taxonomy" id="3140254"/>
    <lineage>
        <taxon>Eukaryota</taxon>
        <taxon>Fungi</taxon>
        <taxon>Dikarya</taxon>
        <taxon>Ascomycota</taxon>
        <taxon>Pezizomycotina</taxon>
        <taxon>Orbiliomycetes</taxon>
        <taxon>Orbiliales</taxon>
        <taxon>Orbiliaceae</taxon>
        <taxon>Orbilia</taxon>
    </lineage>
</organism>
<evidence type="ECO:0000313" key="2">
    <source>
        <dbReference type="EMBL" id="KAK6337992.1"/>
    </source>
</evidence>
<name>A0AAV9U8Q8_9PEZI</name>
<dbReference type="Proteomes" id="UP001375240">
    <property type="component" value="Unassembled WGS sequence"/>
</dbReference>
<comment type="caution">
    <text evidence="2">The sequence shown here is derived from an EMBL/GenBank/DDBJ whole genome shotgun (WGS) entry which is preliminary data.</text>
</comment>
<dbReference type="AlphaFoldDB" id="A0AAV9U8Q8"/>
<feature type="region of interest" description="Disordered" evidence="1">
    <location>
        <begin position="467"/>
        <end position="486"/>
    </location>
</feature>
<accession>A0AAV9U8Q8</accession>
<gene>
    <name evidence="2" type="ORF">TWF696_001464</name>
</gene>
<sequence length="486" mass="56015">MNPENNCGPETSFEPILQKLGMSSPPLDRLSNEVITMIAAYLSHPDKYSFIRCSRRLYRCGIEQLYREVDVELFAKEVDGQWITHVEPKCLSWISDATLSHVKSVSFRRIGRRNRELESDPDSWESNPNALLVTTFSISVTPILQRLIQNNISKLDFRPKLDYRMEILEPLLSRPTLKSLALALPTLQRSPSLKLLKYHFPALRRLHIENITSVHDICIADAMLRAAPDLSHLALYFSFETRWPRTLAVEKMLLAAEELLNKAGIKFQNIISFDLRFDKDWADLRGIRIIDQRSLRELWLHGCGKPAWPDVSSHKLRLTKLHLAIKADNADPFRHLIKHIDQGLRDFTIMVDHGVGVVETIREIKTEAASVALELFRSLNDPSNLRSIAIIEKNNKYHISLNPLLEKKPNVDSFLSGLRLDELCFAQNNVIRTSFLEMAMFYDDFDHIDEDSTAYWYDEPTTFVRDERPKAASRQSKTYSKSRSSI</sequence>
<keyword evidence="3" id="KW-1185">Reference proteome</keyword>
<protein>
    <recommendedName>
        <fullName evidence="4">F-box domain-containing protein</fullName>
    </recommendedName>
</protein>
<dbReference type="EMBL" id="JAVHNQ010000010">
    <property type="protein sequence ID" value="KAK6337992.1"/>
    <property type="molecule type" value="Genomic_DNA"/>
</dbReference>
<evidence type="ECO:0008006" key="4">
    <source>
        <dbReference type="Google" id="ProtNLM"/>
    </source>
</evidence>